<comment type="caution">
    <text evidence="2">The sequence shown here is derived from an EMBL/GenBank/DDBJ whole genome shotgun (WGS) entry which is preliminary data.</text>
</comment>
<dbReference type="PANTHER" id="PTHR36558:SF1">
    <property type="entry name" value="RESTRICTION ENDONUCLEASE DOMAIN-CONTAINING PROTEIN-RELATED"/>
    <property type="match status" value="1"/>
</dbReference>
<keyword evidence="2" id="KW-0255">Endonuclease</keyword>
<evidence type="ECO:0000313" key="3">
    <source>
        <dbReference type="Proteomes" id="UP001375743"/>
    </source>
</evidence>
<dbReference type="CDD" id="cd06260">
    <property type="entry name" value="DUF820-like"/>
    <property type="match status" value="1"/>
</dbReference>
<dbReference type="InterPro" id="IPR012296">
    <property type="entry name" value="Nuclease_put_TT1808"/>
</dbReference>
<sequence length="195" mass="22090">MAQPQPIYPEIRDIHEFRDWLHGREGRFEFVDGRIVPMAGASRAHNDIQVNLILAIGPQLRGGPCRVNGPDLLVRTAASGRRGRLPDASITCEPEIDPYFVSRPVALFEILSPETEARDRGEKWQEYQSLPSLQHYVLIAQDHVRVEHYRRIANGWHYQELCGRDAVLQLDPPGIELRLADLYEAVSLVGPEPSP</sequence>
<dbReference type="PANTHER" id="PTHR36558">
    <property type="entry name" value="GLR1098 PROTEIN"/>
    <property type="match status" value="1"/>
</dbReference>
<evidence type="ECO:0000313" key="2">
    <source>
        <dbReference type="EMBL" id="MEK0083637.1"/>
    </source>
</evidence>
<gene>
    <name evidence="2" type="ORF">U1T56_10775</name>
</gene>
<feature type="domain" description="Putative restriction endonuclease" evidence="1">
    <location>
        <begin position="16"/>
        <end position="171"/>
    </location>
</feature>
<name>A0ABU8XR39_9PROT</name>
<accession>A0ABU8XR39</accession>
<protein>
    <submittedName>
        <fullName evidence="2">Uma2 family endonuclease</fullName>
    </submittedName>
</protein>
<dbReference type="EMBL" id="JBBLZC010000009">
    <property type="protein sequence ID" value="MEK0083637.1"/>
    <property type="molecule type" value="Genomic_DNA"/>
</dbReference>
<dbReference type="Proteomes" id="UP001375743">
    <property type="component" value="Unassembled WGS sequence"/>
</dbReference>
<dbReference type="InterPro" id="IPR011335">
    <property type="entry name" value="Restrct_endonuc-II-like"/>
</dbReference>
<dbReference type="GO" id="GO:0004519">
    <property type="term" value="F:endonuclease activity"/>
    <property type="evidence" value="ECO:0007669"/>
    <property type="project" value="UniProtKB-KW"/>
</dbReference>
<dbReference type="InterPro" id="IPR008538">
    <property type="entry name" value="Uma2"/>
</dbReference>
<proteinExistence type="predicted"/>
<dbReference type="RefSeq" id="WP_418159487.1">
    <property type="nucleotide sequence ID" value="NZ_JBBLZC010000009.1"/>
</dbReference>
<keyword evidence="2" id="KW-0378">Hydrolase</keyword>
<evidence type="ECO:0000259" key="1">
    <source>
        <dbReference type="Pfam" id="PF05685"/>
    </source>
</evidence>
<keyword evidence="2" id="KW-0540">Nuclease</keyword>
<dbReference type="SUPFAM" id="SSF52980">
    <property type="entry name" value="Restriction endonuclease-like"/>
    <property type="match status" value="1"/>
</dbReference>
<organism evidence="2 3">
    <name type="scientific">Benzoatithermus flavus</name>
    <dbReference type="NCBI Taxonomy" id="3108223"/>
    <lineage>
        <taxon>Bacteria</taxon>
        <taxon>Pseudomonadati</taxon>
        <taxon>Pseudomonadota</taxon>
        <taxon>Alphaproteobacteria</taxon>
        <taxon>Geminicoccales</taxon>
        <taxon>Geminicoccaceae</taxon>
        <taxon>Benzoatithermus</taxon>
    </lineage>
</organism>
<dbReference type="Pfam" id="PF05685">
    <property type="entry name" value="Uma2"/>
    <property type="match status" value="1"/>
</dbReference>
<dbReference type="Gene3D" id="3.90.1570.10">
    <property type="entry name" value="tt1808, chain A"/>
    <property type="match status" value="1"/>
</dbReference>
<keyword evidence="3" id="KW-1185">Reference proteome</keyword>
<reference evidence="2 3" key="1">
    <citation type="submission" date="2024-01" db="EMBL/GenBank/DDBJ databases">
        <title>Multi-omics insights into the function and evolution of sodium benzoate biodegradation pathways in Benzoatithermus flavus gen. nov., sp. nov. from hot spring.</title>
        <authorList>
            <person name="Hu C.-J."/>
            <person name="Li W.-J."/>
        </authorList>
    </citation>
    <scope>NUCLEOTIDE SEQUENCE [LARGE SCALE GENOMIC DNA]</scope>
    <source>
        <strain evidence="2 3">SYSU G07066</strain>
    </source>
</reference>